<keyword evidence="4" id="KW-1185">Reference proteome</keyword>
<evidence type="ECO:0000313" key="1">
    <source>
        <dbReference type="EMBL" id="RKF26244.1"/>
    </source>
</evidence>
<evidence type="ECO:0000313" key="2">
    <source>
        <dbReference type="EMBL" id="WUP47177.1"/>
    </source>
</evidence>
<reference evidence="2" key="2">
    <citation type="submission" date="2022-10" db="EMBL/GenBank/DDBJ databases">
        <title>The complete genomes of actinobacterial strains from the NBC collection.</title>
        <authorList>
            <person name="Joergensen T.S."/>
            <person name="Alvarez Arevalo M."/>
            <person name="Sterndorff E.B."/>
            <person name="Faurdal D."/>
            <person name="Vuksanovic O."/>
            <person name="Mourched A.-S."/>
            <person name="Charusanti P."/>
            <person name="Shaw S."/>
            <person name="Blin K."/>
            <person name="Weber T."/>
        </authorList>
    </citation>
    <scope>NUCLEOTIDE SEQUENCE</scope>
    <source>
        <strain evidence="2">NBC_00256</strain>
    </source>
</reference>
<evidence type="ECO:0000313" key="4">
    <source>
        <dbReference type="Proteomes" id="UP001432190"/>
    </source>
</evidence>
<sequence length="308" mass="31271">MSSDPIAPVLRELLVRQLEAWLPAALKRSRRATLALAYADGDARGADDALRAVAAQADRLRGSRLAVVVLAAGAADLPARLGPIEAALPADVAVHVVPGGPDRLPVALKAAGAAGAPLLSVVDLGVPTAGAAGTADPTPPAGLDPAVLAAAAGGRPSELLLWGGGPARGALTAAGFPLVAEAELVAGEGGTGTAITLGTGWDRSLEAFKDALWAVDAGLRYGDPADPEHLLDVSRDPDPGPLRRELLAELARSGPRTVSELRRHTLTATVYRSADAVRALTGLVDDGEVVRERESGRLAGDEFISLAG</sequence>
<proteinExistence type="predicted"/>
<dbReference type="AlphaFoldDB" id="A0A420EZV8"/>
<dbReference type="EMBL" id="CP108084">
    <property type="protein sequence ID" value="WUP47177.1"/>
    <property type="molecule type" value="Genomic_DNA"/>
</dbReference>
<evidence type="ECO:0000313" key="3">
    <source>
        <dbReference type="Proteomes" id="UP000285744"/>
    </source>
</evidence>
<dbReference type="Proteomes" id="UP001432190">
    <property type="component" value="Chromosome"/>
</dbReference>
<dbReference type="Proteomes" id="UP000285744">
    <property type="component" value="Unassembled WGS sequence"/>
</dbReference>
<protein>
    <submittedName>
        <fullName evidence="1">Uncharacterized protein</fullName>
    </submittedName>
</protein>
<name>A0A420EZV8_9ACTN</name>
<reference evidence="1 3" key="1">
    <citation type="journal article" date="2018" name="Int. J. Syst. Evol. Microbiol.">
        <title>Micromonospora globbae sp. nov., an endophytic actinomycete isolated from roots of Globba winitii C. H. Wright.</title>
        <authorList>
            <person name="Kuncharoen N."/>
            <person name="Pittayakhajonwut P."/>
            <person name="Tanasupawat S."/>
        </authorList>
    </citation>
    <scope>NUCLEOTIDE SEQUENCE [LARGE SCALE GENOMIC DNA]</scope>
    <source>
        <strain evidence="1 3">WPS1-2</strain>
    </source>
</reference>
<dbReference type="OrthoDB" id="3619957at2"/>
<gene>
    <name evidence="1" type="ORF">D7I43_16830</name>
    <name evidence="2" type="ORF">OG994_16060</name>
</gene>
<dbReference type="EMBL" id="RAQQ01000011">
    <property type="protein sequence ID" value="RKF26244.1"/>
    <property type="molecule type" value="Genomic_DNA"/>
</dbReference>
<organism evidence="1 3">
    <name type="scientific">Micromonospora globbae</name>
    <dbReference type="NCBI Taxonomy" id="1894969"/>
    <lineage>
        <taxon>Bacteria</taxon>
        <taxon>Bacillati</taxon>
        <taxon>Actinomycetota</taxon>
        <taxon>Actinomycetes</taxon>
        <taxon>Micromonosporales</taxon>
        <taxon>Micromonosporaceae</taxon>
        <taxon>Micromonospora</taxon>
    </lineage>
</organism>
<accession>A0A420EZV8</accession>
<dbReference type="RefSeq" id="WP_120329460.1">
    <property type="nucleotide sequence ID" value="NZ_CP108084.1"/>
</dbReference>